<dbReference type="EMBL" id="GBRH01181859">
    <property type="protein sequence ID" value="JAE16037.1"/>
    <property type="molecule type" value="Transcribed_RNA"/>
</dbReference>
<accession>A0A0A9FUU0</accession>
<sequence length="50" mass="5561">MVPATTWCLTFTSLSNSSIAFCSSSHANDINRHRSVRVPTIHKVIYLGKL</sequence>
<name>A0A0A9FUU0_ARUDO</name>
<reference evidence="1" key="1">
    <citation type="submission" date="2014-09" db="EMBL/GenBank/DDBJ databases">
        <authorList>
            <person name="Magalhaes I.L.F."/>
            <person name="Oliveira U."/>
            <person name="Santos F.R."/>
            <person name="Vidigal T.H.D.A."/>
            <person name="Brescovit A.D."/>
            <person name="Santos A.J."/>
        </authorList>
    </citation>
    <scope>NUCLEOTIDE SEQUENCE</scope>
    <source>
        <tissue evidence="1">Shoot tissue taken approximately 20 cm above the soil surface</tissue>
    </source>
</reference>
<organism evidence="1">
    <name type="scientific">Arundo donax</name>
    <name type="common">Giant reed</name>
    <name type="synonym">Donax arundinaceus</name>
    <dbReference type="NCBI Taxonomy" id="35708"/>
    <lineage>
        <taxon>Eukaryota</taxon>
        <taxon>Viridiplantae</taxon>
        <taxon>Streptophyta</taxon>
        <taxon>Embryophyta</taxon>
        <taxon>Tracheophyta</taxon>
        <taxon>Spermatophyta</taxon>
        <taxon>Magnoliopsida</taxon>
        <taxon>Liliopsida</taxon>
        <taxon>Poales</taxon>
        <taxon>Poaceae</taxon>
        <taxon>PACMAD clade</taxon>
        <taxon>Arundinoideae</taxon>
        <taxon>Arundineae</taxon>
        <taxon>Arundo</taxon>
    </lineage>
</organism>
<dbReference type="AlphaFoldDB" id="A0A0A9FUU0"/>
<proteinExistence type="predicted"/>
<evidence type="ECO:0000313" key="1">
    <source>
        <dbReference type="EMBL" id="JAE16037.1"/>
    </source>
</evidence>
<reference evidence="1" key="2">
    <citation type="journal article" date="2015" name="Data Brief">
        <title>Shoot transcriptome of the giant reed, Arundo donax.</title>
        <authorList>
            <person name="Barrero R.A."/>
            <person name="Guerrero F.D."/>
            <person name="Moolhuijzen P."/>
            <person name="Goolsby J.A."/>
            <person name="Tidwell J."/>
            <person name="Bellgard S.E."/>
            <person name="Bellgard M.I."/>
        </authorList>
    </citation>
    <scope>NUCLEOTIDE SEQUENCE</scope>
    <source>
        <tissue evidence="1">Shoot tissue taken approximately 20 cm above the soil surface</tissue>
    </source>
</reference>
<protein>
    <submittedName>
        <fullName evidence="1">Uncharacterized protein</fullName>
    </submittedName>
</protein>